<dbReference type="AlphaFoldDB" id="A0A8W8LJL3"/>
<dbReference type="Gene3D" id="1.25.40.20">
    <property type="entry name" value="Ankyrin repeat-containing domain"/>
    <property type="match status" value="1"/>
</dbReference>
<feature type="region of interest" description="Disordered" evidence="1">
    <location>
        <begin position="32"/>
        <end position="157"/>
    </location>
</feature>
<feature type="compositionally biased region" description="Acidic residues" evidence="1">
    <location>
        <begin position="32"/>
        <end position="47"/>
    </location>
</feature>
<protein>
    <submittedName>
        <fullName evidence="2">Uncharacterized protein</fullName>
    </submittedName>
</protein>
<dbReference type="EnsemblMetazoa" id="G28557.3">
    <property type="protein sequence ID" value="G28557.3:cds"/>
    <property type="gene ID" value="G28557"/>
</dbReference>
<dbReference type="Proteomes" id="UP000005408">
    <property type="component" value="Unassembled WGS sequence"/>
</dbReference>
<organism evidence="2 3">
    <name type="scientific">Magallana gigas</name>
    <name type="common">Pacific oyster</name>
    <name type="synonym">Crassostrea gigas</name>
    <dbReference type="NCBI Taxonomy" id="29159"/>
    <lineage>
        <taxon>Eukaryota</taxon>
        <taxon>Metazoa</taxon>
        <taxon>Spiralia</taxon>
        <taxon>Lophotrochozoa</taxon>
        <taxon>Mollusca</taxon>
        <taxon>Bivalvia</taxon>
        <taxon>Autobranchia</taxon>
        <taxon>Pteriomorphia</taxon>
        <taxon>Ostreida</taxon>
        <taxon>Ostreoidea</taxon>
        <taxon>Ostreidae</taxon>
        <taxon>Magallana</taxon>
    </lineage>
</organism>
<dbReference type="OrthoDB" id="10039713at2759"/>
<reference evidence="2" key="1">
    <citation type="submission" date="2022-08" db="UniProtKB">
        <authorList>
            <consortium name="EnsemblMetazoa"/>
        </authorList>
    </citation>
    <scope>IDENTIFICATION</scope>
    <source>
        <strain evidence="2">05x7-T-G4-1.051#20</strain>
    </source>
</reference>
<dbReference type="InterPro" id="IPR002110">
    <property type="entry name" value="Ankyrin_rpt"/>
</dbReference>
<sequence>MASSDEEIEELIEDVSVVSGDDDASVAEEIDVEGAFEGDVENSDDESIVGTKKKKLMPHTQTVDRSIESEEEDVIENQKTSRRNSKRKGPEKTEDNRKTEDDHEDKQNGEEGLTLPDINKGVEPSPGSQVRIIIEHCETPTIDDEEDVSTKELRKASEQPKLKWHERYALQKHKKWRWPKKKRELMEGEDGEEIHKENEDERVVRDDEAKFNGEEETKHKEEEEDEITEMTEEEKEDMYNAVRNGEYILLQDLLDKKNADINMLWYRENLLMVAMRAQQMEMVEFLIDNGVDYNYETTLIDLKDREKTGKRLLQYTRTCRQMAYDLGLLNVVEMIDVKNNQIHKYYKITPRYPRMRRPPAPTPLCLMYSDEEEDEEEELLAGGDSDLLSNLSHVEESSEIKTDNPDTKGSDKRVELTLDRVAELEVTDDECELFYPRTNSSEINKNEKVEERPGLLRRGTKSSMGLQAHNDLKYKRRAQSKSADLRGSVNSVGSYAWESRRWHQDKGASGERDSEESIPFVARISSTFPPKTSPNPAKKLTYSRRRPLSSPASFSAEIQKILGQSRLLRKEPTLPYIKPPGKSPRAQSASTTVTPWCHSNSSAVLEHLSNTKISRKIQNPRFTVNRQISLRTNR</sequence>
<proteinExistence type="predicted"/>
<feature type="region of interest" description="Disordered" evidence="1">
    <location>
        <begin position="574"/>
        <end position="594"/>
    </location>
</feature>
<keyword evidence="3" id="KW-1185">Reference proteome</keyword>
<feature type="region of interest" description="Disordered" evidence="1">
    <location>
        <begin position="525"/>
        <end position="546"/>
    </location>
</feature>
<feature type="region of interest" description="Disordered" evidence="1">
    <location>
        <begin position="210"/>
        <end position="232"/>
    </location>
</feature>
<feature type="compositionally biased region" description="Basic and acidic residues" evidence="1">
    <location>
        <begin position="88"/>
        <end position="109"/>
    </location>
</feature>
<dbReference type="SMART" id="SM00248">
    <property type="entry name" value="ANK"/>
    <property type="match status" value="2"/>
</dbReference>
<evidence type="ECO:0000313" key="2">
    <source>
        <dbReference type="EnsemblMetazoa" id="G28557.3:cds"/>
    </source>
</evidence>
<dbReference type="SUPFAM" id="SSF48403">
    <property type="entry name" value="Ankyrin repeat"/>
    <property type="match status" value="1"/>
</dbReference>
<feature type="compositionally biased region" description="Acidic residues" evidence="1">
    <location>
        <begin position="222"/>
        <end position="232"/>
    </location>
</feature>
<feature type="compositionally biased region" description="Basic and acidic residues" evidence="1">
    <location>
        <begin position="148"/>
        <end position="157"/>
    </location>
</feature>
<name>A0A8W8LJL3_MAGGI</name>
<evidence type="ECO:0000256" key="1">
    <source>
        <dbReference type="SAM" id="MobiDB-lite"/>
    </source>
</evidence>
<dbReference type="InterPro" id="IPR036770">
    <property type="entry name" value="Ankyrin_rpt-contain_sf"/>
</dbReference>
<accession>A0A8W8LJL3</accession>
<feature type="compositionally biased region" description="Basic and acidic residues" evidence="1">
    <location>
        <begin position="210"/>
        <end position="221"/>
    </location>
</feature>
<evidence type="ECO:0000313" key="3">
    <source>
        <dbReference type="Proteomes" id="UP000005408"/>
    </source>
</evidence>
<feature type="compositionally biased region" description="Polar residues" evidence="1">
    <location>
        <begin position="585"/>
        <end position="594"/>
    </location>
</feature>